<dbReference type="RefSeq" id="WP_114549755.1">
    <property type="nucleotide sequence ID" value="NZ_DBGDPA010000075.1"/>
</dbReference>
<name>A0A369NV19_9ACTN</name>
<organism evidence="1 2">
    <name type="scientific">Adlercreutzia equolifaciens subsp. celatus</name>
    <dbReference type="NCBI Taxonomy" id="394340"/>
    <lineage>
        <taxon>Bacteria</taxon>
        <taxon>Bacillati</taxon>
        <taxon>Actinomycetota</taxon>
        <taxon>Coriobacteriia</taxon>
        <taxon>Eggerthellales</taxon>
        <taxon>Eggerthellaceae</taxon>
        <taxon>Adlercreutzia</taxon>
    </lineage>
</organism>
<dbReference type="AlphaFoldDB" id="A0A369NV19"/>
<comment type="caution">
    <text evidence="1">The sequence shown here is derived from an EMBL/GenBank/DDBJ whole genome shotgun (WGS) entry which is preliminary data.</text>
</comment>
<evidence type="ECO:0008006" key="3">
    <source>
        <dbReference type="Google" id="ProtNLM"/>
    </source>
</evidence>
<protein>
    <recommendedName>
        <fullName evidence="3">tRNA nuclease CdiA C-terminal domain-containing protein</fullName>
    </recommendedName>
</protein>
<accession>A0A369NV19</accession>
<evidence type="ECO:0000313" key="1">
    <source>
        <dbReference type="EMBL" id="RDC41272.1"/>
    </source>
</evidence>
<dbReference type="EMBL" id="PPUT01000047">
    <property type="protein sequence ID" value="RDC41272.1"/>
    <property type="molecule type" value="Genomic_DNA"/>
</dbReference>
<proteinExistence type="predicted"/>
<dbReference type="Proteomes" id="UP000253805">
    <property type="component" value="Unassembled WGS sequence"/>
</dbReference>
<evidence type="ECO:0000313" key="2">
    <source>
        <dbReference type="Proteomes" id="UP000253805"/>
    </source>
</evidence>
<gene>
    <name evidence="1" type="ORF">C1850_11300</name>
</gene>
<sequence length="202" mass="22099">MARARAGGSPFGLRTSPRFTWEGEIASDRLEDCEATAVGYRGWAGEGDVSTEIHSRDEGWLEGGGEPAASFETASLEEEIRRRRPQELRTAERLGRHGVRADFVIDAVLAGDAGDSRARRIGLADLSNGYELKTLSQASSFSTIDGYLRRASKKLNAIAVVFDNTENGALGDAELAEFVEGARRRFGGRVYILEGERYGRVR</sequence>
<reference evidence="1 2" key="1">
    <citation type="journal article" date="2018" name="Elife">
        <title>Discovery and characterization of a prevalent human gut bacterial enzyme sufficient for the inactivation of a family of plant toxins.</title>
        <authorList>
            <person name="Koppel N."/>
            <person name="Bisanz J.E."/>
            <person name="Pandelia M.E."/>
            <person name="Turnbaugh P.J."/>
            <person name="Balskus E.P."/>
        </authorList>
    </citation>
    <scope>NUCLEOTIDE SEQUENCE [LARGE SCALE GENOMIC DNA]</scope>
    <source>
        <strain evidence="1 2">OB21 GAM 11</strain>
    </source>
</reference>